<dbReference type="PANTHER" id="PTHR46743:SF2">
    <property type="entry name" value="TEICHOIC ACIDS EXPORT ATP-BINDING PROTEIN TAGH"/>
    <property type="match status" value="1"/>
</dbReference>
<keyword evidence="2" id="KW-0813">Transport</keyword>
<dbReference type="EMBL" id="FQWE01000006">
    <property type="protein sequence ID" value="SHG21653.1"/>
    <property type="molecule type" value="Genomic_DNA"/>
</dbReference>
<dbReference type="GO" id="GO:0016887">
    <property type="term" value="F:ATP hydrolysis activity"/>
    <property type="evidence" value="ECO:0007669"/>
    <property type="project" value="InterPro"/>
</dbReference>
<dbReference type="GO" id="GO:0016020">
    <property type="term" value="C:membrane"/>
    <property type="evidence" value="ECO:0007669"/>
    <property type="project" value="InterPro"/>
</dbReference>
<evidence type="ECO:0000256" key="1">
    <source>
        <dbReference type="ARBA" id="ARBA00005417"/>
    </source>
</evidence>
<accession>A0A1M5I0W4</accession>
<dbReference type="InterPro" id="IPR015860">
    <property type="entry name" value="ABC_transpr_TagH-like"/>
</dbReference>
<dbReference type="Pfam" id="PF00005">
    <property type="entry name" value="ABC_tran"/>
    <property type="match status" value="1"/>
</dbReference>
<dbReference type="Gene3D" id="3.40.50.300">
    <property type="entry name" value="P-loop containing nucleotide triphosphate hydrolases"/>
    <property type="match status" value="1"/>
</dbReference>
<reference evidence="7" key="1">
    <citation type="submission" date="2016-11" db="EMBL/GenBank/DDBJ databases">
        <authorList>
            <person name="Varghese N."/>
            <person name="Submissions S."/>
        </authorList>
    </citation>
    <scope>NUCLEOTIDE SEQUENCE [LARGE SCALE GENOMIC DNA]</scope>
    <source>
        <strain evidence="7">DSM 19741</strain>
    </source>
</reference>
<dbReference type="InterPro" id="IPR029439">
    <property type="entry name" value="Wzt_C"/>
</dbReference>
<dbReference type="InterPro" id="IPR027417">
    <property type="entry name" value="P-loop_NTPase"/>
</dbReference>
<dbReference type="Gene3D" id="2.70.50.60">
    <property type="entry name" value="abc- transporter (atp binding component) like domain"/>
    <property type="match status" value="1"/>
</dbReference>
<feature type="domain" description="ABC transporter" evidence="5">
    <location>
        <begin position="49"/>
        <end position="269"/>
    </location>
</feature>
<dbReference type="CDD" id="cd10147">
    <property type="entry name" value="Wzt_C-like"/>
    <property type="match status" value="1"/>
</dbReference>
<evidence type="ECO:0000256" key="4">
    <source>
        <dbReference type="ARBA" id="ARBA00022840"/>
    </source>
</evidence>
<dbReference type="GO" id="GO:0005524">
    <property type="term" value="F:ATP binding"/>
    <property type="evidence" value="ECO:0007669"/>
    <property type="project" value="UniProtKB-KW"/>
</dbReference>
<dbReference type="PANTHER" id="PTHR46743">
    <property type="entry name" value="TEICHOIC ACIDS EXPORT ATP-BINDING PROTEIN TAGH"/>
    <property type="match status" value="1"/>
</dbReference>
<dbReference type="Proteomes" id="UP000184036">
    <property type="component" value="Unassembled WGS sequence"/>
</dbReference>
<dbReference type="Pfam" id="PF14524">
    <property type="entry name" value="Wzt_C"/>
    <property type="match status" value="1"/>
</dbReference>
<sequence>MKYLAIQATNISKQYRLGEVGTGTISHDLNRFWHKIRGNEDPYLKIGEINDRSLTASREYVWSLKDINFNIEQGDAVGIIGRNGAGKSTLLKLLSKVTKPTTGSFKINGRIASLLEVGTGFNPEMTGRENIYLNGAILGMRRNEITRKFDEIVDFSGVEKYIDTPVKRYSSGMYVRLAFAVAAHLESEILIIDEVLAVGDSEFQKKCLGKMGDVSKGDGRTVLFVSHNLAAVQTLCNKGLVLENGLINYQGASKKALDFYVSSGNSSSSFYEVITKNNNDIHKIQIVDSNDNLRNNFNFNESIKLLFSFNLLSNYVDKVEFGFQVIDHRDRIVFSNNKKIASFLPDANNNFHVECIIPKSILVPNTYKITTALHIPNVSYISRLEEKVMFNIEETGTDFYQYSGADYGCVFIDCEWRNR</sequence>
<dbReference type="AlphaFoldDB" id="A0A1M5I0W4"/>
<dbReference type="InterPro" id="IPR050683">
    <property type="entry name" value="Bact_Polysacc_Export_ATP-bd"/>
</dbReference>
<keyword evidence="7" id="KW-1185">Reference proteome</keyword>
<keyword evidence="4 6" id="KW-0067">ATP-binding</keyword>
<evidence type="ECO:0000313" key="6">
    <source>
        <dbReference type="EMBL" id="SHG21653.1"/>
    </source>
</evidence>
<dbReference type="STRING" id="271157.SAMN05444396_10642"/>
<name>A0A1M5I0W4_9FLAO</name>
<keyword evidence="3" id="KW-0547">Nucleotide-binding</keyword>
<organism evidence="6 7">
    <name type="scientific">Flavobacterium segetis</name>
    <dbReference type="NCBI Taxonomy" id="271157"/>
    <lineage>
        <taxon>Bacteria</taxon>
        <taxon>Pseudomonadati</taxon>
        <taxon>Bacteroidota</taxon>
        <taxon>Flavobacteriia</taxon>
        <taxon>Flavobacteriales</taxon>
        <taxon>Flavobacteriaceae</taxon>
        <taxon>Flavobacterium</taxon>
    </lineage>
</organism>
<dbReference type="GO" id="GO:0140359">
    <property type="term" value="F:ABC-type transporter activity"/>
    <property type="evidence" value="ECO:0007669"/>
    <property type="project" value="InterPro"/>
</dbReference>
<proteinExistence type="inferred from homology"/>
<evidence type="ECO:0000313" key="7">
    <source>
        <dbReference type="Proteomes" id="UP000184036"/>
    </source>
</evidence>
<gene>
    <name evidence="6" type="ORF">SAMN05444396_10642</name>
</gene>
<evidence type="ECO:0000259" key="5">
    <source>
        <dbReference type="PROSITE" id="PS50893"/>
    </source>
</evidence>
<dbReference type="PROSITE" id="PS50893">
    <property type="entry name" value="ABC_TRANSPORTER_2"/>
    <property type="match status" value="1"/>
</dbReference>
<dbReference type="SUPFAM" id="SSF52540">
    <property type="entry name" value="P-loop containing nucleoside triphosphate hydrolases"/>
    <property type="match status" value="1"/>
</dbReference>
<dbReference type="RefSeq" id="WP_072991588.1">
    <property type="nucleotide sequence ID" value="NZ_FQWE01000006.1"/>
</dbReference>
<dbReference type="OrthoDB" id="9801987at2"/>
<dbReference type="SMART" id="SM00382">
    <property type="entry name" value="AAA"/>
    <property type="match status" value="1"/>
</dbReference>
<evidence type="ECO:0000256" key="2">
    <source>
        <dbReference type="ARBA" id="ARBA00022448"/>
    </source>
</evidence>
<dbReference type="InterPro" id="IPR003593">
    <property type="entry name" value="AAA+_ATPase"/>
</dbReference>
<evidence type="ECO:0000256" key="3">
    <source>
        <dbReference type="ARBA" id="ARBA00022741"/>
    </source>
</evidence>
<comment type="similarity">
    <text evidence="1">Belongs to the ABC transporter superfamily.</text>
</comment>
<dbReference type="CDD" id="cd03220">
    <property type="entry name" value="ABC_KpsT_Wzt"/>
    <property type="match status" value="1"/>
</dbReference>
<dbReference type="InterPro" id="IPR003439">
    <property type="entry name" value="ABC_transporter-like_ATP-bd"/>
</dbReference>
<protein>
    <submittedName>
        <fullName evidence="6">Lipopolysaccharide transport system ATP-binding protein</fullName>
    </submittedName>
</protein>